<dbReference type="EMBL" id="JPEP01000001">
    <property type="protein sequence ID" value="KEY20148.1"/>
    <property type="molecule type" value="Genomic_DNA"/>
</dbReference>
<dbReference type="PROSITE" id="PS51257">
    <property type="entry name" value="PROKAR_LIPOPROTEIN"/>
    <property type="match status" value="1"/>
</dbReference>
<dbReference type="Proteomes" id="UP000028349">
    <property type="component" value="Unassembled WGS sequence"/>
</dbReference>
<proteinExistence type="predicted"/>
<name>A0ABR4U1T1_9FLAO</name>
<organism evidence="1 2">
    <name type="scientific">Kaistella antarctica</name>
    <dbReference type="NCBI Taxonomy" id="266748"/>
    <lineage>
        <taxon>Bacteria</taxon>
        <taxon>Pseudomonadati</taxon>
        <taxon>Bacteroidota</taxon>
        <taxon>Flavobacteriia</taxon>
        <taxon>Flavobacteriales</taxon>
        <taxon>Weeksellaceae</taxon>
        <taxon>Chryseobacterium group</taxon>
        <taxon>Kaistella</taxon>
    </lineage>
</organism>
<protein>
    <submittedName>
        <fullName evidence="1">Uncharacterized protein</fullName>
    </submittedName>
</protein>
<comment type="caution">
    <text evidence="1">The sequence shown here is derived from an EMBL/GenBank/DDBJ whole genome shotgun (WGS) entry which is preliminary data.</text>
</comment>
<sequence length="69" mass="7681">MILNKTFASFAVLKEYSNSPQSFSNTGNCALSSCRTREMCAKKKHKKTTYSKISGCGGYRPTFAVFNEI</sequence>
<evidence type="ECO:0000313" key="2">
    <source>
        <dbReference type="Proteomes" id="UP000028349"/>
    </source>
</evidence>
<gene>
    <name evidence="1" type="ORF">HY04_02740</name>
</gene>
<keyword evidence="2" id="KW-1185">Reference proteome</keyword>
<accession>A0ABR4U1T1</accession>
<reference evidence="1 2" key="1">
    <citation type="submission" date="2014-07" db="EMBL/GenBank/DDBJ databases">
        <authorList>
            <person name="Pisani N.G."/>
            <person name="Newman J.D."/>
        </authorList>
    </citation>
    <scope>NUCLEOTIDE SEQUENCE [LARGE SCALE GENOMIC DNA]</scope>
    <source>
        <strain evidence="1 2">LMG 24720</strain>
    </source>
</reference>
<evidence type="ECO:0000313" key="1">
    <source>
        <dbReference type="EMBL" id="KEY20148.1"/>
    </source>
</evidence>